<dbReference type="PROSITE" id="PS50011">
    <property type="entry name" value="PROTEIN_KINASE_DOM"/>
    <property type="match status" value="1"/>
</dbReference>
<dbReference type="InterPro" id="IPR011009">
    <property type="entry name" value="Kinase-like_dom_sf"/>
</dbReference>
<dbReference type="InterPro" id="IPR011989">
    <property type="entry name" value="ARM-like"/>
</dbReference>
<dbReference type="Gene3D" id="1.10.510.10">
    <property type="entry name" value="Transferase(Phosphotransferase) domain 1"/>
    <property type="match status" value="1"/>
</dbReference>
<dbReference type="Gene3D" id="1.25.10.10">
    <property type="entry name" value="Leucine-rich Repeat Variant"/>
    <property type="match status" value="1"/>
</dbReference>
<dbReference type="AlphaFoldDB" id="A0A1J4KZQ7"/>
<dbReference type="InterPro" id="IPR000719">
    <property type="entry name" value="Prot_kinase_dom"/>
</dbReference>
<dbReference type="GeneID" id="94832506"/>
<comment type="caution">
    <text evidence="3">The sequence shown here is derived from an EMBL/GenBank/DDBJ whole genome shotgun (WGS) entry which is preliminary data.</text>
</comment>
<dbReference type="Proteomes" id="UP000179807">
    <property type="component" value="Unassembled WGS sequence"/>
</dbReference>
<feature type="region of interest" description="Disordered" evidence="1">
    <location>
        <begin position="608"/>
        <end position="672"/>
    </location>
</feature>
<evidence type="ECO:0000313" key="4">
    <source>
        <dbReference type="Proteomes" id="UP000179807"/>
    </source>
</evidence>
<dbReference type="PANTHER" id="PTHR12984:SF6">
    <property type="entry name" value="SCY1-LIKE PROTEIN 2"/>
    <property type="match status" value="1"/>
</dbReference>
<protein>
    <submittedName>
        <fullName evidence="3">Protein kinase</fullName>
    </submittedName>
</protein>
<name>A0A1J4KZQ7_9EUKA</name>
<dbReference type="SMART" id="SM00220">
    <property type="entry name" value="S_TKc"/>
    <property type="match status" value="1"/>
</dbReference>
<evidence type="ECO:0000259" key="2">
    <source>
        <dbReference type="PROSITE" id="PS50011"/>
    </source>
</evidence>
<dbReference type="RefSeq" id="XP_068368213.1">
    <property type="nucleotide sequence ID" value="XM_068497802.1"/>
</dbReference>
<dbReference type="Pfam" id="PF00069">
    <property type="entry name" value="Pkinase"/>
    <property type="match status" value="1"/>
</dbReference>
<dbReference type="EMBL" id="MLAK01000272">
    <property type="protein sequence ID" value="OHT15077.1"/>
    <property type="molecule type" value="Genomic_DNA"/>
</dbReference>
<feature type="domain" description="Protein kinase" evidence="2">
    <location>
        <begin position="9"/>
        <end position="274"/>
    </location>
</feature>
<dbReference type="GO" id="GO:0005524">
    <property type="term" value="F:ATP binding"/>
    <property type="evidence" value="ECO:0007669"/>
    <property type="project" value="InterPro"/>
</dbReference>
<feature type="compositionally biased region" description="Polar residues" evidence="1">
    <location>
        <begin position="649"/>
        <end position="664"/>
    </location>
</feature>
<accession>A0A1J4KZQ7</accession>
<proteinExistence type="predicted"/>
<evidence type="ECO:0000256" key="1">
    <source>
        <dbReference type="SAM" id="MobiDB-lite"/>
    </source>
</evidence>
<keyword evidence="3" id="KW-0418">Kinase</keyword>
<dbReference type="Gene3D" id="3.30.200.20">
    <property type="entry name" value="Phosphorylase Kinase, domain 1"/>
    <property type="match status" value="1"/>
</dbReference>
<reference evidence="3" key="1">
    <citation type="submission" date="2016-10" db="EMBL/GenBank/DDBJ databases">
        <authorList>
            <person name="Benchimol M."/>
            <person name="Almeida L.G."/>
            <person name="Vasconcelos A.T."/>
            <person name="Perreira-Neves A."/>
            <person name="Rosa I.A."/>
            <person name="Tasca T."/>
            <person name="Bogo M.R."/>
            <person name="de Souza W."/>
        </authorList>
    </citation>
    <scope>NUCLEOTIDE SEQUENCE [LARGE SCALE GENOMIC DNA]</scope>
    <source>
        <strain evidence="3">K</strain>
    </source>
</reference>
<keyword evidence="3" id="KW-0808">Transferase</keyword>
<dbReference type="GO" id="GO:0004672">
    <property type="term" value="F:protein kinase activity"/>
    <property type="evidence" value="ECO:0007669"/>
    <property type="project" value="InterPro"/>
</dbReference>
<dbReference type="PANTHER" id="PTHR12984">
    <property type="entry name" value="SCY1-RELATED S/T PROTEIN KINASE-LIKE"/>
    <property type="match status" value="1"/>
</dbReference>
<dbReference type="InterPro" id="IPR016024">
    <property type="entry name" value="ARM-type_fold"/>
</dbReference>
<organism evidence="3 4">
    <name type="scientific">Tritrichomonas foetus</name>
    <dbReference type="NCBI Taxonomy" id="1144522"/>
    <lineage>
        <taxon>Eukaryota</taxon>
        <taxon>Metamonada</taxon>
        <taxon>Parabasalia</taxon>
        <taxon>Tritrichomonadida</taxon>
        <taxon>Tritrichomonadidae</taxon>
        <taxon>Tritrichomonas</taxon>
    </lineage>
</organism>
<dbReference type="VEuPathDB" id="TrichDB:TRFO_14419"/>
<gene>
    <name evidence="3" type="ORF">TRFO_14419</name>
</gene>
<sequence>MGAGITVNYQNPTPLFNLGFWKVNTAQHKVTNQTVSLWTIDYDLIQKTEKKADREKFLNICLHSVQQMRRIHHPLVLKIIEISESIKALNFAAEPIQTCLSYEDSFTPDDASFIAYQLAQVMKFVHQNARMVLFGLSPDSICLTSTLDLKLCNFAFASPMINEYGVAVLRTGEWTLSPFCTKLNFTAPEVINGNQTSQQADVFSFGLTIASTYLNHQALDCYSPDEFLRAVTSKAINFGNLPIPSNVKDLILSCISISPNTRPSFDSILQSPIFESFPLKALQYVEIIVTKTDEDRYVFYKGVAKTLSAFSIRILQSRFLPLFISDVLREQKFGPVLIPQIFEIGRSLDPYSFMNEILTPLSPLFTNSSNPDCLLAIVSSIPLIIEQLDESQYSTIIFPLIQTAFTSTISALHKEALSHVPLMISKMSNNSIEHELVPQIVELFSTSTDIKIVSTCIKCLSICLPKLNHDLFAEQVSEKITAAWNRLSGPPELAEAALSVVLSLHTAIQTSVKFVIPMVSELIASERVDPPVQLQLCNYMYDIITRFKTGSSKSSLSGLWLNKGKMNSGQQQQNRPAAVKNVMSIDQFEKQSAAPSHSVNFSSLRKVNATDDTDSSQSHSGFGDLDATPRRQSENRGGASMFAGMKTRVQPSDQAKRGSTNSMFSGLKVSGK</sequence>
<dbReference type="SUPFAM" id="SSF56112">
    <property type="entry name" value="Protein kinase-like (PK-like)"/>
    <property type="match status" value="1"/>
</dbReference>
<keyword evidence="4" id="KW-1185">Reference proteome</keyword>
<evidence type="ECO:0000313" key="3">
    <source>
        <dbReference type="EMBL" id="OHT15077.1"/>
    </source>
</evidence>
<dbReference type="OrthoDB" id="79687at2759"/>
<dbReference type="InterPro" id="IPR051177">
    <property type="entry name" value="CIK-Related_Protein"/>
</dbReference>
<dbReference type="SUPFAM" id="SSF48371">
    <property type="entry name" value="ARM repeat"/>
    <property type="match status" value="1"/>
</dbReference>